<gene>
    <name evidence="3" type="ORF">EF096_07935</name>
</gene>
<accession>A0ABX9XLF3</accession>
<evidence type="ECO:0000259" key="2">
    <source>
        <dbReference type="Pfam" id="PF14341"/>
    </source>
</evidence>
<feature type="signal peptide" evidence="1">
    <location>
        <begin position="1"/>
        <end position="30"/>
    </location>
</feature>
<protein>
    <recommendedName>
        <fullName evidence="2">Type 4 fimbrial biogenesis protein PilX N-terminal domain-containing protein</fullName>
    </recommendedName>
</protein>
<name>A0ABX9XLF3_9PSED</name>
<organism evidence="3 4">
    <name type="scientific">Pseudomonas neustonica</name>
    <dbReference type="NCBI Taxonomy" id="2487346"/>
    <lineage>
        <taxon>Bacteria</taxon>
        <taxon>Pseudomonadati</taxon>
        <taxon>Pseudomonadota</taxon>
        <taxon>Gammaproteobacteria</taxon>
        <taxon>Pseudomonadales</taxon>
        <taxon>Pseudomonadaceae</taxon>
        <taxon>Pseudomonas</taxon>
    </lineage>
</organism>
<dbReference type="RefSeq" id="WP_123889090.1">
    <property type="nucleotide sequence ID" value="NZ_RKKU01000007.1"/>
</dbReference>
<sequence>MLCYWKQRQRGAVLLVSLVFLLLMSLAALAGVGSAASQERMVANLQQRNLSFQAAEAGIRWVEQQIRISALPLPTRRCELASCASAIVPAEIKVGSMAGWQPLHISEGSKLRSGDVQLWYRLERIGKSTIPVRVAVSSPSMLYRLSVLSLSGTSRTVLEATYAHTRL</sequence>
<evidence type="ECO:0000256" key="1">
    <source>
        <dbReference type="SAM" id="SignalP"/>
    </source>
</evidence>
<keyword evidence="4" id="KW-1185">Reference proteome</keyword>
<comment type="caution">
    <text evidence="3">The sequence shown here is derived from an EMBL/GenBank/DDBJ whole genome shotgun (WGS) entry which is preliminary data.</text>
</comment>
<proteinExistence type="predicted"/>
<feature type="chain" id="PRO_5047232073" description="Type 4 fimbrial biogenesis protein PilX N-terminal domain-containing protein" evidence="1">
    <location>
        <begin position="31"/>
        <end position="167"/>
    </location>
</feature>
<keyword evidence="1" id="KW-0732">Signal</keyword>
<reference evidence="3 4" key="1">
    <citation type="submission" date="2018-11" db="EMBL/GenBank/DDBJ databases">
        <authorList>
            <person name="Jang G.I."/>
            <person name="Hwang C.Y."/>
        </authorList>
    </citation>
    <scope>NUCLEOTIDE SEQUENCE [LARGE SCALE GENOMIC DNA]</scope>
    <source>
        <strain evidence="3 4">SSM26</strain>
    </source>
</reference>
<dbReference type="Proteomes" id="UP000275199">
    <property type="component" value="Unassembled WGS sequence"/>
</dbReference>
<feature type="domain" description="Type 4 fimbrial biogenesis protein PilX N-terminal" evidence="2">
    <location>
        <begin position="10"/>
        <end position="60"/>
    </location>
</feature>
<dbReference type="InterPro" id="IPR025746">
    <property type="entry name" value="PilX_N_dom"/>
</dbReference>
<dbReference type="EMBL" id="RKKU01000007">
    <property type="protein sequence ID" value="ROZ85358.1"/>
    <property type="molecule type" value="Genomic_DNA"/>
</dbReference>
<evidence type="ECO:0000313" key="4">
    <source>
        <dbReference type="Proteomes" id="UP000275199"/>
    </source>
</evidence>
<evidence type="ECO:0000313" key="3">
    <source>
        <dbReference type="EMBL" id="ROZ85358.1"/>
    </source>
</evidence>
<dbReference type="Pfam" id="PF14341">
    <property type="entry name" value="PilX_N"/>
    <property type="match status" value="1"/>
</dbReference>